<dbReference type="SUPFAM" id="SSF54928">
    <property type="entry name" value="RNA-binding domain, RBD"/>
    <property type="match status" value="1"/>
</dbReference>
<gene>
    <name evidence="1" type="ORF">PGLA1383_LOCUS53750</name>
</gene>
<dbReference type="GO" id="GO:0003676">
    <property type="term" value="F:nucleic acid binding"/>
    <property type="evidence" value="ECO:0007669"/>
    <property type="project" value="InterPro"/>
</dbReference>
<accession>A0A813HMA6</accession>
<dbReference type="Proteomes" id="UP000654075">
    <property type="component" value="Unassembled WGS sequence"/>
</dbReference>
<comment type="caution">
    <text evidence="1">The sequence shown here is derived from an EMBL/GenBank/DDBJ whole genome shotgun (WGS) entry which is preliminary data.</text>
</comment>
<dbReference type="CDD" id="cd12254">
    <property type="entry name" value="RRM_hnRNPH_ESRPs_RBM12_like"/>
    <property type="match status" value="1"/>
</dbReference>
<evidence type="ECO:0000313" key="2">
    <source>
        <dbReference type="Proteomes" id="UP000654075"/>
    </source>
</evidence>
<dbReference type="InterPro" id="IPR012677">
    <property type="entry name" value="Nucleotide-bd_a/b_plait_sf"/>
</dbReference>
<dbReference type="Gene3D" id="3.30.70.330">
    <property type="match status" value="1"/>
</dbReference>
<keyword evidence="2" id="KW-1185">Reference proteome</keyword>
<sequence length="177" mass="19392">MAAAACSSATAPLRRTLLPSSLTTAFPGVLIWARGFSADTGVPRLRVRGLPYHATPYDVATFFKGFKLSAGSPSGASIELLRSHGSRPTGQAFAYFADVVEAMKAKDAMHGQPCCVVGNRLYRLDVLEDFQGRAIVRDEDAPGDVSEEGLRDKVRKSMVGKKYQEKLDARKFLYRQY</sequence>
<dbReference type="OrthoDB" id="431068at2759"/>
<reference evidence="1" key="1">
    <citation type="submission" date="2021-02" db="EMBL/GenBank/DDBJ databases">
        <authorList>
            <person name="Dougan E. K."/>
            <person name="Rhodes N."/>
            <person name="Thang M."/>
            <person name="Chan C."/>
        </authorList>
    </citation>
    <scope>NUCLEOTIDE SEQUENCE</scope>
</reference>
<organism evidence="1 2">
    <name type="scientific">Polarella glacialis</name>
    <name type="common">Dinoflagellate</name>
    <dbReference type="NCBI Taxonomy" id="89957"/>
    <lineage>
        <taxon>Eukaryota</taxon>
        <taxon>Sar</taxon>
        <taxon>Alveolata</taxon>
        <taxon>Dinophyceae</taxon>
        <taxon>Suessiales</taxon>
        <taxon>Suessiaceae</taxon>
        <taxon>Polarella</taxon>
    </lineage>
</organism>
<dbReference type="InterPro" id="IPR035979">
    <property type="entry name" value="RBD_domain_sf"/>
</dbReference>
<protein>
    <recommendedName>
        <fullName evidence="3">RRM domain-containing protein</fullName>
    </recommendedName>
</protein>
<proteinExistence type="predicted"/>
<dbReference type="EMBL" id="CAJNNV010032009">
    <property type="protein sequence ID" value="CAE8638583.1"/>
    <property type="molecule type" value="Genomic_DNA"/>
</dbReference>
<evidence type="ECO:0000313" key="1">
    <source>
        <dbReference type="EMBL" id="CAE8638583.1"/>
    </source>
</evidence>
<evidence type="ECO:0008006" key="3">
    <source>
        <dbReference type="Google" id="ProtNLM"/>
    </source>
</evidence>
<dbReference type="AlphaFoldDB" id="A0A813HMA6"/>
<name>A0A813HMA6_POLGL</name>